<dbReference type="GO" id="GO:0008654">
    <property type="term" value="P:phospholipid biosynthetic process"/>
    <property type="evidence" value="ECO:0007669"/>
    <property type="project" value="UniProtKB-KW"/>
</dbReference>
<evidence type="ECO:0000259" key="18">
    <source>
        <dbReference type="Pfam" id="PF01210"/>
    </source>
</evidence>
<dbReference type="InterPro" id="IPR006109">
    <property type="entry name" value="G3P_DH_NAD-dep_C"/>
</dbReference>
<dbReference type="Gene3D" id="3.40.50.720">
    <property type="entry name" value="NAD(P)-binding Rossmann-like Domain"/>
    <property type="match status" value="1"/>
</dbReference>
<dbReference type="Gene3D" id="1.10.1040.10">
    <property type="entry name" value="N-(1-d-carboxylethyl)-l-norvaline Dehydrogenase, domain 2"/>
    <property type="match status" value="1"/>
</dbReference>
<dbReference type="SUPFAM" id="SSF51735">
    <property type="entry name" value="NAD(P)-binding Rossmann-fold domains"/>
    <property type="match status" value="1"/>
</dbReference>
<evidence type="ECO:0000256" key="4">
    <source>
        <dbReference type="ARBA" id="ARBA00023002"/>
    </source>
</evidence>
<evidence type="ECO:0000256" key="16">
    <source>
        <dbReference type="PIRSR" id="PIRSR000114-3"/>
    </source>
</evidence>
<evidence type="ECO:0000256" key="17">
    <source>
        <dbReference type="RuleBase" id="RU000437"/>
    </source>
</evidence>
<feature type="binding site" evidence="13">
    <location>
        <position position="23"/>
    </location>
    <ligand>
        <name>NADPH</name>
        <dbReference type="ChEBI" id="CHEBI:57783"/>
    </ligand>
</feature>
<dbReference type="Pfam" id="PF01210">
    <property type="entry name" value="NAD_Gly3P_dh_N"/>
    <property type="match status" value="1"/>
</dbReference>
<accession>A0A1F7SIZ5</accession>
<evidence type="ECO:0000256" key="5">
    <source>
        <dbReference type="ARBA" id="ARBA00023027"/>
    </source>
</evidence>
<keyword evidence="6 13" id="KW-0443">Lipid metabolism</keyword>
<feature type="binding site" evidence="13">
    <location>
        <position position="257"/>
    </location>
    <ligand>
        <name>sn-glycerol 3-phosphate</name>
        <dbReference type="ChEBI" id="CHEBI:57597"/>
    </ligand>
</feature>
<feature type="binding site" evidence="13">
    <location>
        <position position="268"/>
    </location>
    <ligand>
        <name>NADPH</name>
        <dbReference type="ChEBI" id="CHEBI:57783"/>
    </ligand>
</feature>
<dbReference type="InterPro" id="IPR006168">
    <property type="entry name" value="G3P_DH_NAD-dep"/>
</dbReference>
<name>A0A1F7SIZ5_9BACT</name>
<feature type="binding site" evidence="13">
    <location>
        <position position="269"/>
    </location>
    <ligand>
        <name>sn-glycerol 3-phosphate</name>
        <dbReference type="ChEBI" id="CHEBI:57597"/>
    </ligand>
</feature>
<comment type="subcellular location">
    <subcellularLocation>
        <location evidence="13">Cytoplasm</location>
    </subcellularLocation>
</comment>
<keyword evidence="8 13" id="KW-1208">Phospholipid metabolism</keyword>
<keyword evidence="7 13" id="KW-0594">Phospholipid biosynthesis</keyword>
<feature type="binding site" evidence="13">
    <location>
        <position position="204"/>
    </location>
    <ligand>
        <name>sn-glycerol 3-phosphate</name>
        <dbReference type="ChEBI" id="CHEBI:57597"/>
    </ligand>
</feature>
<feature type="binding site" evidence="15">
    <location>
        <begin position="268"/>
        <end position="269"/>
    </location>
    <ligand>
        <name>substrate</name>
    </ligand>
</feature>
<dbReference type="FunFam" id="1.10.1040.10:FF:000001">
    <property type="entry name" value="Glycerol-3-phosphate dehydrogenase [NAD(P)+]"/>
    <property type="match status" value="1"/>
</dbReference>
<feature type="binding site" evidence="13">
    <location>
        <position position="294"/>
    </location>
    <ligand>
        <name>NADPH</name>
        <dbReference type="ChEBI" id="CHEBI:57783"/>
    </ligand>
</feature>
<feature type="binding site" evidence="13">
    <location>
        <position position="151"/>
    </location>
    <ligand>
        <name>sn-glycerol 3-phosphate</name>
        <dbReference type="ChEBI" id="CHEBI:57597"/>
    </ligand>
</feature>
<feature type="binding site" evidence="15">
    <location>
        <position position="118"/>
    </location>
    <ligand>
        <name>substrate</name>
    </ligand>
</feature>
<evidence type="ECO:0000256" key="12">
    <source>
        <dbReference type="ARBA" id="ARBA00080511"/>
    </source>
</evidence>
<dbReference type="PIRSF" id="PIRSF000114">
    <property type="entry name" value="Glycerol-3-P_dh"/>
    <property type="match status" value="1"/>
</dbReference>
<feature type="binding site" evidence="13">
    <location>
        <position position="61"/>
    </location>
    <ligand>
        <name>NADPH</name>
        <dbReference type="ChEBI" id="CHEBI:57783"/>
    </ligand>
</feature>
<dbReference type="Proteomes" id="UP000178082">
    <property type="component" value="Unassembled WGS sequence"/>
</dbReference>
<feature type="binding site" evidence="16">
    <location>
        <position position="268"/>
    </location>
    <ligand>
        <name>NAD(+)</name>
        <dbReference type="ChEBI" id="CHEBI:57540"/>
    </ligand>
</feature>
<dbReference type="SUPFAM" id="SSF48179">
    <property type="entry name" value="6-phosphogluconate dehydrogenase C-terminal domain-like"/>
    <property type="match status" value="1"/>
</dbReference>
<evidence type="ECO:0000256" key="6">
    <source>
        <dbReference type="ARBA" id="ARBA00023098"/>
    </source>
</evidence>
<dbReference type="STRING" id="1817883.A3G31_03280"/>
<evidence type="ECO:0000256" key="10">
    <source>
        <dbReference type="ARBA" id="ARBA00066687"/>
    </source>
</evidence>
<keyword evidence="3 13" id="KW-0521">NADP</keyword>
<dbReference type="AlphaFoldDB" id="A0A1F7SIZ5"/>
<comment type="function">
    <text evidence="13">Catalyzes the reduction of the glycolytic intermediate dihydroxyacetone phosphate (DHAP) to sn-glycerol 3-phosphate (G3P), the key precursor for phospholipid synthesis.</text>
</comment>
<evidence type="ECO:0000256" key="15">
    <source>
        <dbReference type="PIRSR" id="PIRSR000114-2"/>
    </source>
</evidence>
<dbReference type="GO" id="GO:0006650">
    <property type="term" value="P:glycerophospholipid metabolic process"/>
    <property type="evidence" value="ECO:0007669"/>
    <property type="project" value="UniProtKB-UniRule"/>
</dbReference>
<feature type="binding site" evidence="13">
    <location>
        <position position="268"/>
    </location>
    <ligand>
        <name>sn-glycerol 3-phosphate</name>
        <dbReference type="ChEBI" id="CHEBI:57597"/>
    </ligand>
</feature>
<evidence type="ECO:0000256" key="14">
    <source>
        <dbReference type="PIRSR" id="PIRSR000114-1"/>
    </source>
</evidence>
<feature type="binding site" evidence="16">
    <location>
        <begin position="20"/>
        <end position="25"/>
    </location>
    <ligand>
        <name>NAD(+)</name>
        <dbReference type="ChEBI" id="CHEBI:57540"/>
    </ligand>
</feature>
<comment type="similarity">
    <text evidence="1 13 17">Belongs to the NAD-dependent glycerol-3-phosphate dehydrogenase family.</text>
</comment>
<feature type="binding site" evidence="13">
    <location>
        <position position="292"/>
    </location>
    <ligand>
        <name>NADPH</name>
        <dbReference type="ChEBI" id="CHEBI:57783"/>
    </ligand>
</feature>
<dbReference type="FunFam" id="3.40.50.720:FF:000019">
    <property type="entry name" value="Glycerol-3-phosphate dehydrogenase [NAD(P)+]"/>
    <property type="match status" value="1"/>
</dbReference>
<dbReference type="GO" id="GO:0141152">
    <property type="term" value="F:glycerol-3-phosphate dehydrogenase (NAD+) activity"/>
    <property type="evidence" value="ECO:0007669"/>
    <property type="project" value="RHEA"/>
</dbReference>
<dbReference type="GO" id="GO:0005829">
    <property type="term" value="C:cytosol"/>
    <property type="evidence" value="ECO:0007669"/>
    <property type="project" value="TreeGrafter"/>
</dbReference>
<dbReference type="GO" id="GO:0051287">
    <property type="term" value="F:NAD binding"/>
    <property type="evidence" value="ECO:0007669"/>
    <property type="project" value="InterPro"/>
</dbReference>
<evidence type="ECO:0000256" key="3">
    <source>
        <dbReference type="ARBA" id="ARBA00022857"/>
    </source>
</evidence>
<dbReference type="GO" id="GO:0046167">
    <property type="term" value="P:glycerol-3-phosphate biosynthetic process"/>
    <property type="evidence" value="ECO:0007669"/>
    <property type="project" value="UniProtKB-UniRule"/>
</dbReference>
<keyword evidence="13" id="KW-0963">Cytoplasm</keyword>
<comment type="catalytic activity">
    <reaction evidence="13">
        <text>sn-glycerol 3-phosphate + NAD(+) = dihydroxyacetone phosphate + NADH + H(+)</text>
        <dbReference type="Rhea" id="RHEA:11092"/>
        <dbReference type="ChEBI" id="CHEBI:15378"/>
        <dbReference type="ChEBI" id="CHEBI:57540"/>
        <dbReference type="ChEBI" id="CHEBI:57597"/>
        <dbReference type="ChEBI" id="CHEBI:57642"/>
        <dbReference type="ChEBI" id="CHEBI:57945"/>
        <dbReference type="EC" id="1.1.1.94"/>
    </reaction>
</comment>
<dbReference type="InterPro" id="IPR013328">
    <property type="entry name" value="6PGD_dom2"/>
</dbReference>
<feature type="binding site" evidence="13">
    <location>
        <position position="118"/>
    </location>
    <ligand>
        <name>NADPH</name>
        <dbReference type="ChEBI" id="CHEBI:57783"/>
    </ligand>
</feature>
<feature type="active site" description="Proton acceptor" evidence="13 14">
    <location>
        <position position="204"/>
    </location>
</feature>
<sequence>MPLDKHSKKETLLDNITVLGAGSWGTSLANVLADNGFEAKLWVYEKDLAEEIRLRHENPIYLPGIPLSEKIIPLNSIEDACKNAKIIVSVIPSQYVRNILNQAKEYIEPGTIFVSASKGIENITLLTMSKIFYQIFAERSDIKFTALGGPTFAAEVGKKFPTVTVLAAEDHVVGTYVQRILSNKYFRVYTNDDLTGVELGGAIKNVMAIAAGITAGLECGHNTLAALITRGIAEMSRLGIAMGAKLLTFAGLAGIGDLVLTCTGDLSRNRSVGMKIAKGMKLDEILKDMKMVAEGIKTAESVVGLTKKYNVEMPICEQVYEVLFKNKEPKQAISDLMGRDLKSEFQEGLL</sequence>
<proteinExistence type="inferred from homology"/>
<dbReference type="HAMAP" id="MF_00394">
    <property type="entry name" value="NAD_Glyc3P_dehydrog"/>
    <property type="match status" value="1"/>
</dbReference>
<evidence type="ECO:0000256" key="1">
    <source>
        <dbReference type="ARBA" id="ARBA00011009"/>
    </source>
</evidence>
<evidence type="ECO:0000256" key="9">
    <source>
        <dbReference type="ARBA" id="ARBA00052716"/>
    </source>
</evidence>
<evidence type="ECO:0000313" key="20">
    <source>
        <dbReference type="EMBL" id="OGL53741.1"/>
    </source>
</evidence>
<evidence type="ECO:0000256" key="13">
    <source>
        <dbReference type="HAMAP-Rule" id="MF_00394"/>
    </source>
</evidence>
<dbReference type="NCBIfam" id="NF000942">
    <property type="entry name" value="PRK00094.1-4"/>
    <property type="match status" value="1"/>
</dbReference>
<feature type="domain" description="Glycerol-3-phosphate dehydrogenase NAD-dependent N-terminal" evidence="18">
    <location>
        <begin position="15"/>
        <end position="171"/>
    </location>
</feature>
<comment type="pathway">
    <text evidence="13">Membrane lipid metabolism; glycerophospholipid metabolism.</text>
</comment>
<dbReference type="InterPro" id="IPR008927">
    <property type="entry name" value="6-PGluconate_DH-like_C_sf"/>
</dbReference>
<evidence type="ECO:0000256" key="8">
    <source>
        <dbReference type="ARBA" id="ARBA00023264"/>
    </source>
</evidence>
<dbReference type="PANTHER" id="PTHR11728">
    <property type="entry name" value="GLYCEROL-3-PHOSPHATE DEHYDROGENASE"/>
    <property type="match status" value="1"/>
</dbReference>
<evidence type="ECO:0000256" key="7">
    <source>
        <dbReference type="ARBA" id="ARBA00023209"/>
    </source>
</evidence>
<feature type="binding site" evidence="16">
    <location>
        <position position="153"/>
    </location>
    <ligand>
        <name>NAD(+)</name>
        <dbReference type="ChEBI" id="CHEBI:57540"/>
    </ligand>
</feature>
<dbReference type="GO" id="GO:0141153">
    <property type="term" value="F:glycerol-3-phosphate dehydrogenase (NADP+) activity"/>
    <property type="evidence" value="ECO:0007669"/>
    <property type="project" value="RHEA"/>
</dbReference>
<keyword evidence="5 13" id="KW-0520">NAD</keyword>
<feature type="binding site" evidence="13">
    <location>
        <position position="118"/>
    </location>
    <ligand>
        <name>sn-glycerol 3-phosphate</name>
        <dbReference type="ChEBI" id="CHEBI:57597"/>
    </ligand>
</feature>
<dbReference type="PANTHER" id="PTHR11728:SF1">
    <property type="entry name" value="GLYCEROL-3-PHOSPHATE DEHYDROGENASE [NAD(+)] 2, CHLOROPLASTIC"/>
    <property type="match status" value="1"/>
</dbReference>
<dbReference type="GO" id="GO:0046168">
    <property type="term" value="P:glycerol-3-phosphate catabolic process"/>
    <property type="evidence" value="ECO:0007669"/>
    <property type="project" value="InterPro"/>
</dbReference>
<evidence type="ECO:0000313" key="21">
    <source>
        <dbReference type="Proteomes" id="UP000178082"/>
    </source>
</evidence>
<dbReference type="InterPro" id="IPR011128">
    <property type="entry name" value="G3P_DH_NAD-dep_N"/>
</dbReference>
<dbReference type="UniPathway" id="UPA00940"/>
<keyword evidence="13" id="KW-0547">Nucleotide-binding</keyword>
<feature type="binding site" evidence="13">
    <location>
        <position position="24"/>
    </location>
    <ligand>
        <name>NADPH</name>
        <dbReference type="ChEBI" id="CHEBI:57783"/>
    </ligand>
</feature>
<evidence type="ECO:0000256" key="2">
    <source>
        <dbReference type="ARBA" id="ARBA00022516"/>
    </source>
</evidence>
<feature type="binding site" evidence="13">
    <location>
        <position position="153"/>
    </location>
    <ligand>
        <name>NADPH</name>
        <dbReference type="ChEBI" id="CHEBI:57783"/>
    </ligand>
</feature>
<evidence type="ECO:0000256" key="11">
    <source>
        <dbReference type="ARBA" id="ARBA00069372"/>
    </source>
</evidence>
<feature type="binding site" evidence="13">
    <location>
        <position position="267"/>
    </location>
    <ligand>
        <name>sn-glycerol 3-phosphate</name>
        <dbReference type="ChEBI" id="CHEBI:57597"/>
    </ligand>
</feature>
<dbReference type="EC" id="1.1.1.94" evidence="10 13"/>
<feature type="domain" description="Glycerol-3-phosphate dehydrogenase NAD-dependent C-terminal" evidence="19">
    <location>
        <begin position="193"/>
        <end position="333"/>
    </location>
</feature>
<comment type="caution">
    <text evidence="20">The sequence shown here is derived from an EMBL/GenBank/DDBJ whole genome shotgun (WGS) entry which is preliminary data.</text>
</comment>
<reference evidence="20 21" key="1">
    <citation type="journal article" date="2016" name="Nat. Commun.">
        <title>Thousands of microbial genomes shed light on interconnected biogeochemical processes in an aquifer system.</title>
        <authorList>
            <person name="Anantharaman K."/>
            <person name="Brown C.T."/>
            <person name="Hug L.A."/>
            <person name="Sharon I."/>
            <person name="Castelle C.J."/>
            <person name="Probst A.J."/>
            <person name="Thomas B.C."/>
            <person name="Singh A."/>
            <person name="Wilkins M.J."/>
            <person name="Karaoz U."/>
            <person name="Brodie E.L."/>
            <person name="Williams K.H."/>
            <person name="Hubbard S.S."/>
            <person name="Banfield J.F."/>
        </authorList>
    </citation>
    <scope>NUCLEOTIDE SEQUENCE [LARGE SCALE GENOMIC DNA]</scope>
</reference>
<dbReference type="PRINTS" id="PR00077">
    <property type="entry name" value="GPDHDRGNASE"/>
</dbReference>
<comment type="caution">
    <text evidence="13">Lacks conserved residue(s) required for the propagation of feature annotation.</text>
</comment>
<dbReference type="EMBL" id="MGDI01000022">
    <property type="protein sequence ID" value="OGL53741.1"/>
    <property type="molecule type" value="Genomic_DNA"/>
</dbReference>
<protein>
    <recommendedName>
        <fullName evidence="11 13">Glycerol-3-phosphate dehydrogenase [NAD(P)+]</fullName>
        <ecNumber evidence="10 13">1.1.1.94</ecNumber>
    </recommendedName>
    <alternativeName>
        <fullName evidence="13">NAD(P)(+)-dependent glycerol-3-phosphate dehydrogenase</fullName>
    </alternativeName>
    <alternativeName>
        <fullName evidence="12 13">NAD(P)H-dependent dihydroxyacetone-phosphate reductase</fullName>
    </alternativeName>
</protein>
<feature type="binding site" evidence="13">
    <location>
        <position position="149"/>
    </location>
    <ligand>
        <name>sn-glycerol 3-phosphate</name>
        <dbReference type="ChEBI" id="CHEBI:57597"/>
    </ligand>
</feature>
<keyword evidence="4 13" id="KW-0560">Oxidoreductase</keyword>
<dbReference type="GO" id="GO:0005975">
    <property type="term" value="P:carbohydrate metabolic process"/>
    <property type="evidence" value="ECO:0007669"/>
    <property type="project" value="InterPro"/>
</dbReference>
<comment type="catalytic activity">
    <reaction evidence="9">
        <text>sn-glycerol 3-phosphate + NADP(+) = dihydroxyacetone phosphate + NADPH + H(+)</text>
        <dbReference type="Rhea" id="RHEA:11096"/>
        <dbReference type="ChEBI" id="CHEBI:15378"/>
        <dbReference type="ChEBI" id="CHEBI:57597"/>
        <dbReference type="ChEBI" id="CHEBI:57642"/>
        <dbReference type="ChEBI" id="CHEBI:57783"/>
        <dbReference type="ChEBI" id="CHEBI:58349"/>
        <dbReference type="EC" id="1.1.1.94"/>
    </reaction>
    <physiologicalReaction direction="right-to-left" evidence="9">
        <dbReference type="Rhea" id="RHEA:11098"/>
    </physiologicalReaction>
</comment>
<dbReference type="NCBIfam" id="NF000940">
    <property type="entry name" value="PRK00094.1-2"/>
    <property type="match status" value="1"/>
</dbReference>
<dbReference type="Pfam" id="PF07479">
    <property type="entry name" value="NAD_Gly3P_dh_C"/>
    <property type="match status" value="1"/>
</dbReference>
<dbReference type="InterPro" id="IPR036291">
    <property type="entry name" value="NAD(P)-bd_dom_sf"/>
</dbReference>
<organism evidence="20 21">
    <name type="scientific">Candidatus Schekmanbacteria bacterium RIFCSPLOWO2_12_FULL_38_15</name>
    <dbReference type="NCBI Taxonomy" id="1817883"/>
    <lineage>
        <taxon>Bacteria</taxon>
        <taxon>Candidatus Schekmaniibacteriota</taxon>
    </lineage>
</organism>
<keyword evidence="2 13" id="KW-0444">Lipid biosynthesis</keyword>
<gene>
    <name evidence="13" type="primary">gpsA</name>
    <name evidence="20" type="ORF">A3G31_03280</name>
</gene>
<evidence type="ECO:0000259" key="19">
    <source>
        <dbReference type="Pfam" id="PF07479"/>
    </source>
</evidence>